<protein>
    <submittedName>
        <fullName evidence="5">TetR/AcrR family transcriptional regulator</fullName>
    </submittedName>
</protein>
<dbReference type="Proteomes" id="UP000595691">
    <property type="component" value="Chromosome"/>
</dbReference>
<evidence type="ECO:0000256" key="3">
    <source>
        <dbReference type="PROSITE-ProRule" id="PRU00335"/>
    </source>
</evidence>
<dbReference type="Pfam" id="PF00440">
    <property type="entry name" value="TetR_N"/>
    <property type="match status" value="1"/>
</dbReference>
<evidence type="ECO:0000259" key="4">
    <source>
        <dbReference type="PROSITE" id="PS50977"/>
    </source>
</evidence>
<dbReference type="Gene3D" id="1.10.357.10">
    <property type="entry name" value="Tetracycline Repressor, domain 2"/>
    <property type="match status" value="1"/>
</dbReference>
<dbReference type="PROSITE" id="PS01081">
    <property type="entry name" value="HTH_TETR_1"/>
    <property type="match status" value="1"/>
</dbReference>
<dbReference type="Gene3D" id="1.10.10.60">
    <property type="entry name" value="Homeodomain-like"/>
    <property type="match status" value="1"/>
</dbReference>
<accession>A0ABX7E4Q1</accession>
<dbReference type="SUPFAM" id="SSF46689">
    <property type="entry name" value="Homeodomain-like"/>
    <property type="match status" value="1"/>
</dbReference>
<evidence type="ECO:0000313" key="5">
    <source>
        <dbReference type="EMBL" id="QQZ10210.1"/>
    </source>
</evidence>
<dbReference type="RefSeq" id="WP_202779156.1">
    <property type="nucleotide sequence ID" value="NZ_CP065425.1"/>
</dbReference>
<dbReference type="PANTHER" id="PTHR43479:SF11">
    <property type="entry name" value="ACREF_ENVCD OPERON REPRESSOR-RELATED"/>
    <property type="match status" value="1"/>
</dbReference>
<dbReference type="PANTHER" id="PTHR43479">
    <property type="entry name" value="ACREF/ENVCD OPERON REPRESSOR-RELATED"/>
    <property type="match status" value="1"/>
</dbReference>
<dbReference type="PROSITE" id="PS50977">
    <property type="entry name" value="HTH_TETR_2"/>
    <property type="match status" value="1"/>
</dbReference>
<feature type="domain" description="HTH tetR-type" evidence="4">
    <location>
        <begin position="20"/>
        <end position="80"/>
    </location>
</feature>
<feature type="DNA-binding region" description="H-T-H motif" evidence="3">
    <location>
        <begin position="43"/>
        <end position="62"/>
    </location>
</feature>
<name>A0ABX7E4Q1_9BACI</name>
<dbReference type="EMBL" id="CP065425">
    <property type="protein sequence ID" value="QQZ10210.1"/>
    <property type="molecule type" value="Genomic_DNA"/>
</dbReference>
<evidence type="ECO:0000313" key="6">
    <source>
        <dbReference type="Proteomes" id="UP000595691"/>
    </source>
</evidence>
<dbReference type="InterPro" id="IPR023772">
    <property type="entry name" value="DNA-bd_HTH_TetR-type_CS"/>
</dbReference>
<gene>
    <name evidence="5" type="ORF">I5776_04430</name>
</gene>
<proteinExistence type="predicted"/>
<sequence length="210" mass="24019">MMKKKQHRPLGRPKVKSNDIPRNQLILQTAARLFIDNGYQNVSVDDVALNAGVTKATVYYYFDSKSELYKEAIVSLMNRIKERIDRLMEVNKPLYERLYDVTLAHLEATTSIDIEQFLRESKTDLSNEQIQEMKEAEKKIYESIEYAFSDAVTKGEISSINITFATQAYLALIKVGNYKQQDGSGLFSTAEKSAETILTFFWKGLFGTND</sequence>
<keyword evidence="2 3" id="KW-0238">DNA-binding</keyword>
<keyword evidence="6" id="KW-1185">Reference proteome</keyword>
<evidence type="ECO:0000256" key="1">
    <source>
        <dbReference type="ARBA" id="ARBA00022491"/>
    </source>
</evidence>
<dbReference type="PRINTS" id="PR00455">
    <property type="entry name" value="HTHTETR"/>
</dbReference>
<reference evidence="5 6" key="1">
    <citation type="submission" date="2020-11" db="EMBL/GenBank/DDBJ databases">
        <title>Taxonomic evaluation of the Bacillus sporothermodurans group of bacteria based on whole genome sequences.</title>
        <authorList>
            <person name="Fiedler G."/>
            <person name="Herbstmann A.-D."/>
            <person name="Doll E."/>
            <person name="Wenning M."/>
            <person name="Brinks E."/>
            <person name="Kabisch J."/>
            <person name="Breitenwieser F."/>
            <person name="Lappann M."/>
            <person name="Boehnlein C."/>
            <person name="Franz C."/>
        </authorList>
    </citation>
    <scope>NUCLEOTIDE SEQUENCE [LARGE SCALE GENOMIC DNA]</scope>
    <source>
        <strain evidence="5 6">JCM 19841</strain>
    </source>
</reference>
<organism evidence="5 6">
    <name type="scientific">Heyndrickxia vini</name>
    <dbReference type="NCBI Taxonomy" id="1476025"/>
    <lineage>
        <taxon>Bacteria</taxon>
        <taxon>Bacillati</taxon>
        <taxon>Bacillota</taxon>
        <taxon>Bacilli</taxon>
        <taxon>Bacillales</taxon>
        <taxon>Bacillaceae</taxon>
        <taxon>Heyndrickxia</taxon>
    </lineage>
</organism>
<evidence type="ECO:0000256" key="2">
    <source>
        <dbReference type="ARBA" id="ARBA00023125"/>
    </source>
</evidence>
<dbReference type="InterPro" id="IPR050624">
    <property type="entry name" value="HTH-type_Tx_Regulator"/>
</dbReference>
<dbReference type="InterPro" id="IPR009057">
    <property type="entry name" value="Homeodomain-like_sf"/>
</dbReference>
<dbReference type="InterPro" id="IPR001647">
    <property type="entry name" value="HTH_TetR"/>
</dbReference>
<keyword evidence="1" id="KW-0678">Repressor</keyword>